<keyword evidence="4" id="KW-1185">Reference proteome</keyword>
<accession>A0A1M5MP07</accession>
<dbReference type="STRING" id="1123382.SAMN02745221_00987"/>
<gene>
    <name evidence="3" type="ORF">SAMN02745221_00987</name>
</gene>
<feature type="domain" description="Copper amine oxidase-like N-terminal" evidence="2">
    <location>
        <begin position="83"/>
        <end position="188"/>
    </location>
</feature>
<keyword evidence="1" id="KW-0812">Transmembrane</keyword>
<organism evidence="3 4">
    <name type="scientific">Thermosyntropha lipolytica DSM 11003</name>
    <dbReference type="NCBI Taxonomy" id="1123382"/>
    <lineage>
        <taxon>Bacteria</taxon>
        <taxon>Bacillati</taxon>
        <taxon>Bacillota</taxon>
        <taxon>Clostridia</taxon>
        <taxon>Eubacteriales</taxon>
        <taxon>Syntrophomonadaceae</taxon>
        <taxon>Thermosyntropha</taxon>
    </lineage>
</organism>
<reference evidence="4" key="1">
    <citation type="submission" date="2016-11" db="EMBL/GenBank/DDBJ databases">
        <authorList>
            <person name="Varghese N."/>
            <person name="Submissions S."/>
        </authorList>
    </citation>
    <scope>NUCLEOTIDE SEQUENCE [LARGE SCALE GENOMIC DNA]</scope>
    <source>
        <strain evidence="4">DSM 11003</strain>
    </source>
</reference>
<dbReference type="RefSeq" id="WP_143156864.1">
    <property type="nucleotide sequence ID" value="NZ_FQWY01000012.1"/>
</dbReference>
<protein>
    <submittedName>
        <fullName evidence="3">Copper amine oxidase N-terminal domain-containing protein</fullName>
    </submittedName>
</protein>
<evidence type="ECO:0000259" key="2">
    <source>
        <dbReference type="Pfam" id="PF07833"/>
    </source>
</evidence>
<feature type="transmembrane region" description="Helical" evidence="1">
    <location>
        <begin position="23"/>
        <end position="44"/>
    </location>
</feature>
<feature type="non-terminal residue" evidence="3">
    <location>
        <position position="1"/>
    </location>
</feature>
<evidence type="ECO:0000256" key="1">
    <source>
        <dbReference type="SAM" id="Phobius"/>
    </source>
</evidence>
<dbReference type="Pfam" id="PF07833">
    <property type="entry name" value="Cu_amine_oxidN1"/>
    <property type="match status" value="1"/>
</dbReference>
<name>A0A1M5MP07_9FIRM</name>
<dbReference type="InterPro" id="IPR012854">
    <property type="entry name" value="Cu_amine_oxidase-like_N"/>
</dbReference>
<dbReference type="EMBL" id="FQWY01000012">
    <property type="protein sequence ID" value="SHG79130.1"/>
    <property type="molecule type" value="Genomic_DNA"/>
</dbReference>
<dbReference type="InterPro" id="IPR036582">
    <property type="entry name" value="Mao_N_sf"/>
</dbReference>
<dbReference type="Proteomes" id="UP000242329">
    <property type="component" value="Unassembled WGS sequence"/>
</dbReference>
<keyword evidence="1" id="KW-1133">Transmembrane helix</keyword>
<keyword evidence="1" id="KW-0472">Membrane</keyword>
<proteinExistence type="predicted"/>
<sequence>LEVDMEMKKTKGFKKILAGVDKANFKVLFIAGLLFLFATGFFMVNVNDVAANEKVVAGNKVVVFKIEDFNYYLVDLDNDKVDTVRMDTAPKIYPPGRTFVPVRFLGNALGVDDNNITWQANTQTAILKGNKTLKLQIGNKTMYSNDKPVQMDVAPLIQHPGRTMLPARYVAEGLGYIVEWDARNQMVIAYPEGQPKPDVNKIKEIIEQKIKEQHEQLLQGDGYYNDELKRNVRGFVLFEEGQRYGHMALDKHIKIDPSGRIVADLPRAPKGTRWYLDVNYTVKENGEERTYWKPFEEKYGTSYFEGGHYEIQMVKPLNQIIEGYLHVGLIADGRSATNGRVVLYLHTGQRYDRK</sequence>
<dbReference type="AlphaFoldDB" id="A0A1M5MP07"/>
<evidence type="ECO:0000313" key="3">
    <source>
        <dbReference type="EMBL" id="SHG79130.1"/>
    </source>
</evidence>
<dbReference type="SUPFAM" id="SSF55383">
    <property type="entry name" value="Copper amine oxidase, domain N"/>
    <property type="match status" value="1"/>
</dbReference>
<evidence type="ECO:0000313" key="4">
    <source>
        <dbReference type="Proteomes" id="UP000242329"/>
    </source>
</evidence>
<dbReference type="Gene3D" id="3.30.457.10">
    <property type="entry name" value="Copper amine oxidase-like, N-terminal domain"/>
    <property type="match status" value="2"/>
</dbReference>